<protein>
    <recommendedName>
        <fullName evidence="1">DUF6933 domain-containing protein</fullName>
    </recommendedName>
</protein>
<sequence>MTFNCSQAACDFFSRIHKGKKITTVQPVPPAQASGEDLQTDTNQWLVHAGTVQRKHVLVAIHLKTRYCMLFFDMKKADAEGFVQAFINRWTIGVMDLLMKCGALDFVDPQIPQQLLNEQCPSFVMFPRGDRSAQTHINEVLRFFKWDAEDFDFVNQPWSPLYYDARTNYTPRTIRGQKDYIYPDEEMLVHWLITVGGLSVPKAEQIREMHRQSLRARVD</sequence>
<proteinExistence type="predicted"/>
<comment type="caution">
    <text evidence="2">The sequence shown here is derived from an EMBL/GenBank/DDBJ whole genome shotgun (WGS) entry which is preliminary data.</text>
</comment>
<name>A0A2S9EYK6_9PSED</name>
<evidence type="ECO:0000259" key="1">
    <source>
        <dbReference type="Pfam" id="PF22016"/>
    </source>
</evidence>
<keyword evidence="3" id="KW-1185">Reference proteome</keyword>
<dbReference type="InterPro" id="IPR053864">
    <property type="entry name" value="DUF6933"/>
</dbReference>
<dbReference type="EMBL" id="PCQL01000003">
    <property type="protein sequence ID" value="PRC22054.1"/>
    <property type="molecule type" value="Genomic_DNA"/>
</dbReference>
<evidence type="ECO:0000313" key="2">
    <source>
        <dbReference type="EMBL" id="PRC22054.1"/>
    </source>
</evidence>
<reference evidence="2 3" key="1">
    <citation type="submission" date="2017-09" db="EMBL/GenBank/DDBJ databases">
        <title>Genomic, metabolic, and phenotypic characteristics of bacterial isolates from the natural microbiome of the model nematode Caenorhabditis elegans.</title>
        <authorList>
            <person name="Zimmermann J."/>
            <person name="Obeng N."/>
            <person name="Yang W."/>
            <person name="Obeng O."/>
            <person name="Kissoyan K."/>
            <person name="Pees B."/>
            <person name="Dirksen P."/>
            <person name="Hoppner M."/>
            <person name="Franke A."/>
            <person name="Rosenstiel P."/>
            <person name="Leippe M."/>
            <person name="Dierking K."/>
            <person name="Kaleta C."/>
            <person name="Schulenburg H."/>
        </authorList>
    </citation>
    <scope>NUCLEOTIDE SEQUENCE [LARGE SCALE GENOMIC DNA]</scope>
    <source>
        <strain evidence="2 3">MYb117</strain>
    </source>
</reference>
<organism evidence="2 3">
    <name type="scientific">Pseudomonas poae</name>
    <dbReference type="NCBI Taxonomy" id="200451"/>
    <lineage>
        <taxon>Bacteria</taxon>
        <taxon>Pseudomonadati</taxon>
        <taxon>Pseudomonadota</taxon>
        <taxon>Gammaproteobacteria</taxon>
        <taxon>Pseudomonadales</taxon>
        <taxon>Pseudomonadaceae</taxon>
        <taxon>Pseudomonas</taxon>
    </lineage>
</organism>
<gene>
    <name evidence="2" type="ORF">CQZ99_04335</name>
</gene>
<dbReference type="AlphaFoldDB" id="A0A2S9EYK6"/>
<dbReference type="Pfam" id="PF22016">
    <property type="entry name" value="DUF6933"/>
    <property type="match status" value="1"/>
</dbReference>
<dbReference type="Proteomes" id="UP000238045">
    <property type="component" value="Unassembled WGS sequence"/>
</dbReference>
<accession>A0A2S9EYK6</accession>
<evidence type="ECO:0000313" key="3">
    <source>
        <dbReference type="Proteomes" id="UP000238045"/>
    </source>
</evidence>
<feature type="domain" description="DUF6933" evidence="1">
    <location>
        <begin position="24"/>
        <end position="186"/>
    </location>
</feature>